<proteinExistence type="inferred from homology"/>
<comment type="function">
    <text evidence="1">Catalyzes the reduction of fatty acyl-CoA to fatty alcohols.</text>
</comment>
<dbReference type="PANTHER" id="PTHR11011:SF99">
    <property type="entry name" value="FATTY ACYL-COA REDUCTASE 3"/>
    <property type="match status" value="1"/>
</dbReference>
<comment type="similarity">
    <text evidence="1">Belongs to the fatty acyl-CoA reductase family.</text>
</comment>
<dbReference type="InterPro" id="IPR013120">
    <property type="entry name" value="FAR_NAD-bd"/>
</dbReference>
<evidence type="ECO:0000256" key="1">
    <source>
        <dbReference type="RuleBase" id="RU363097"/>
    </source>
</evidence>
<name>A0A4Y7IP10_PAPSO</name>
<reference evidence="3 4" key="1">
    <citation type="journal article" date="2018" name="Science">
        <title>The opium poppy genome and morphinan production.</title>
        <authorList>
            <person name="Guo L."/>
            <person name="Winzer T."/>
            <person name="Yang X."/>
            <person name="Li Y."/>
            <person name="Ning Z."/>
            <person name="He Z."/>
            <person name="Teodor R."/>
            <person name="Lu Y."/>
            <person name="Bowser T.A."/>
            <person name="Graham I.A."/>
            <person name="Ye K."/>
        </authorList>
    </citation>
    <scope>NUCLEOTIDE SEQUENCE [LARGE SCALE GENOMIC DNA]</scope>
    <source>
        <strain evidence="4">cv. HN1</strain>
        <tissue evidence="3">Leaves</tissue>
    </source>
</reference>
<dbReference type="GO" id="GO:0035336">
    <property type="term" value="P:long-chain fatty-acyl-CoA metabolic process"/>
    <property type="evidence" value="ECO:0007669"/>
    <property type="project" value="TreeGrafter"/>
</dbReference>
<accession>A0A4Y7IP10</accession>
<dbReference type="EC" id="1.2.1.84" evidence="1"/>
<organism evidence="3 4">
    <name type="scientific">Papaver somniferum</name>
    <name type="common">Opium poppy</name>
    <dbReference type="NCBI Taxonomy" id="3469"/>
    <lineage>
        <taxon>Eukaryota</taxon>
        <taxon>Viridiplantae</taxon>
        <taxon>Streptophyta</taxon>
        <taxon>Embryophyta</taxon>
        <taxon>Tracheophyta</taxon>
        <taxon>Spermatophyta</taxon>
        <taxon>Magnoliopsida</taxon>
        <taxon>Ranunculales</taxon>
        <taxon>Papaveraceae</taxon>
        <taxon>Papaveroideae</taxon>
        <taxon>Papaver</taxon>
    </lineage>
</organism>
<dbReference type="EMBL" id="CM010716">
    <property type="protein sequence ID" value="RZC50407.1"/>
    <property type="molecule type" value="Genomic_DNA"/>
</dbReference>
<sequence>MESNGMIQSFENKSILVTGSTGFLSKLFVEKLLRVQPNVKQLYLLFRPADASSPTQRLHKDVTGKEVFRLLRKKHGLGFDSFISEKVTPVFGDVSLENLGIKDSEVEKKMHKEIDIVANFAATTNFEERYDVALAVNTTGPKHVMELAKKRAKLYGWLITYAFTKGMGEITIDHLKGNLPVVIVRPTIVTSTYSEPFPGWTEGFKSLDPMVISLGIGMLPCFLGDNESFFNIIPGDMVVNAIIAAMVNHSNNNIFSGDKDRYVYHISISTHKEQTSIIKLLSFAYDYFRENPWRNGDSSEIVKPVFFPTMTSFREHIHTNFVVPKKVS</sequence>
<keyword evidence="1" id="KW-0560">Oxidoreductase</keyword>
<dbReference type="InterPro" id="IPR036291">
    <property type="entry name" value="NAD(P)-bd_dom_sf"/>
</dbReference>
<keyword evidence="1" id="KW-0443">Lipid metabolism</keyword>
<dbReference type="SUPFAM" id="SSF51735">
    <property type="entry name" value="NAD(P)-binding Rossmann-fold domains"/>
    <property type="match status" value="1"/>
</dbReference>
<evidence type="ECO:0000259" key="2">
    <source>
        <dbReference type="Pfam" id="PF07993"/>
    </source>
</evidence>
<evidence type="ECO:0000313" key="4">
    <source>
        <dbReference type="Proteomes" id="UP000316621"/>
    </source>
</evidence>
<dbReference type="InterPro" id="IPR026055">
    <property type="entry name" value="FAR"/>
</dbReference>
<dbReference type="GO" id="GO:0080019">
    <property type="term" value="F:alcohol-forming very long-chain fatty acyl-CoA reductase activity"/>
    <property type="evidence" value="ECO:0007669"/>
    <property type="project" value="InterPro"/>
</dbReference>
<dbReference type="STRING" id="3469.A0A4Y7IP10"/>
<dbReference type="Pfam" id="PF07993">
    <property type="entry name" value="NAD_binding_4"/>
    <property type="match status" value="1"/>
</dbReference>
<keyword evidence="1" id="KW-0521">NADP</keyword>
<dbReference type="GO" id="GO:0010345">
    <property type="term" value="P:suberin biosynthetic process"/>
    <property type="evidence" value="ECO:0007669"/>
    <property type="project" value="TreeGrafter"/>
</dbReference>
<keyword evidence="1" id="KW-0444">Lipid biosynthesis</keyword>
<dbReference type="AlphaFoldDB" id="A0A4Y7IP10"/>
<feature type="domain" description="Thioester reductase (TE)" evidence="2">
    <location>
        <begin position="17"/>
        <end position="154"/>
    </location>
</feature>
<protein>
    <recommendedName>
        <fullName evidence="1">Fatty acyl-CoA reductase</fullName>
        <ecNumber evidence="1">1.2.1.84</ecNumber>
    </recommendedName>
</protein>
<dbReference type="Gramene" id="RZC50407">
    <property type="protein sequence ID" value="RZC50407"/>
    <property type="gene ID" value="C5167_018830"/>
</dbReference>
<dbReference type="GO" id="GO:0102965">
    <property type="term" value="F:alcohol-forming long-chain fatty acyl-CoA reductase activity"/>
    <property type="evidence" value="ECO:0007669"/>
    <property type="project" value="UniProtKB-EC"/>
</dbReference>
<dbReference type="Proteomes" id="UP000316621">
    <property type="component" value="Chromosome 2"/>
</dbReference>
<keyword evidence="4" id="KW-1185">Reference proteome</keyword>
<dbReference type="OMA" id="ENTITCA"/>
<gene>
    <name evidence="3" type="ORF">C5167_018830</name>
</gene>
<comment type="catalytic activity">
    <reaction evidence="1">
        <text>a long-chain fatty acyl-CoA + 2 NADPH + 2 H(+) = a long-chain primary fatty alcohol + 2 NADP(+) + CoA</text>
        <dbReference type="Rhea" id="RHEA:52716"/>
        <dbReference type="ChEBI" id="CHEBI:15378"/>
        <dbReference type="ChEBI" id="CHEBI:57287"/>
        <dbReference type="ChEBI" id="CHEBI:57783"/>
        <dbReference type="ChEBI" id="CHEBI:58349"/>
        <dbReference type="ChEBI" id="CHEBI:77396"/>
        <dbReference type="ChEBI" id="CHEBI:83139"/>
        <dbReference type="EC" id="1.2.1.84"/>
    </reaction>
</comment>
<dbReference type="PANTHER" id="PTHR11011">
    <property type="entry name" value="MALE STERILITY PROTEIN 2-RELATED"/>
    <property type="match status" value="1"/>
</dbReference>
<dbReference type="Gene3D" id="3.40.50.720">
    <property type="entry name" value="NAD(P)-binding Rossmann-like Domain"/>
    <property type="match status" value="2"/>
</dbReference>
<evidence type="ECO:0000313" key="3">
    <source>
        <dbReference type="EMBL" id="RZC50407.1"/>
    </source>
</evidence>